<organism evidence="14 15">
    <name type="scientific">Hibiscus syriacus</name>
    <name type="common">Rose of Sharon</name>
    <dbReference type="NCBI Taxonomy" id="106335"/>
    <lineage>
        <taxon>Eukaryota</taxon>
        <taxon>Viridiplantae</taxon>
        <taxon>Streptophyta</taxon>
        <taxon>Embryophyta</taxon>
        <taxon>Tracheophyta</taxon>
        <taxon>Spermatophyta</taxon>
        <taxon>Magnoliopsida</taxon>
        <taxon>eudicotyledons</taxon>
        <taxon>Gunneridae</taxon>
        <taxon>Pentapetalae</taxon>
        <taxon>rosids</taxon>
        <taxon>malvids</taxon>
        <taxon>Malvales</taxon>
        <taxon>Malvaceae</taxon>
        <taxon>Malvoideae</taxon>
        <taxon>Hibiscus</taxon>
    </lineage>
</organism>
<dbReference type="PROSITE" id="PS00086">
    <property type="entry name" value="CYTOCHROME_P450"/>
    <property type="match status" value="1"/>
</dbReference>
<comment type="similarity">
    <text evidence="3 13">Belongs to the cytochrome P450 family.</text>
</comment>
<evidence type="ECO:0000256" key="9">
    <source>
        <dbReference type="ARBA" id="ARBA00023004"/>
    </source>
</evidence>
<evidence type="ECO:0000256" key="3">
    <source>
        <dbReference type="ARBA" id="ARBA00010617"/>
    </source>
</evidence>
<evidence type="ECO:0000256" key="13">
    <source>
        <dbReference type="RuleBase" id="RU000461"/>
    </source>
</evidence>
<evidence type="ECO:0000256" key="11">
    <source>
        <dbReference type="ARBA" id="ARBA00023136"/>
    </source>
</evidence>
<keyword evidence="6 12" id="KW-0479">Metal-binding</keyword>
<dbReference type="Gene3D" id="1.10.630.10">
    <property type="entry name" value="Cytochrome P450"/>
    <property type="match status" value="2"/>
</dbReference>
<evidence type="ECO:0000313" key="15">
    <source>
        <dbReference type="Proteomes" id="UP000436088"/>
    </source>
</evidence>
<protein>
    <submittedName>
        <fullName evidence="14">Cytochrome P450</fullName>
    </submittedName>
</protein>
<reference evidence="14" key="1">
    <citation type="submission" date="2019-09" db="EMBL/GenBank/DDBJ databases">
        <title>Draft genome information of white flower Hibiscus syriacus.</title>
        <authorList>
            <person name="Kim Y.-M."/>
        </authorList>
    </citation>
    <scope>NUCLEOTIDE SEQUENCE [LARGE SCALE GENOMIC DNA]</scope>
    <source>
        <strain evidence="14">YM2019G1</strain>
    </source>
</reference>
<evidence type="ECO:0000256" key="8">
    <source>
        <dbReference type="ARBA" id="ARBA00023002"/>
    </source>
</evidence>
<dbReference type="PANTHER" id="PTHR47955">
    <property type="entry name" value="CYTOCHROME P450 FAMILY 71 PROTEIN"/>
    <property type="match status" value="1"/>
</dbReference>
<dbReference type="EMBL" id="VEPZ02001458">
    <property type="protein sequence ID" value="KAE8671882.1"/>
    <property type="molecule type" value="Genomic_DNA"/>
</dbReference>
<evidence type="ECO:0000256" key="10">
    <source>
        <dbReference type="ARBA" id="ARBA00023033"/>
    </source>
</evidence>
<sequence>MAVEVMKTHNLDFCSRPNLRGPRKLSYEALDLAFSPYIEYWKEMRKICVVHLFSGVHSIVPSEKTKFLGWYEEEGAERSRFHGMLKESEAMFTGFSFSDYFPSRGWADRFTGFHTRLEKAFKEHVALYQELIDEHLDPNRPKPDQEDIVDVLLRIRKDRDFPFDLIMDHIKAVLMDVFIVGTDTVAVTVAIGRDPETWENPEVFCPERFIGNSIDYKGRDFELIPFGAGRRICPGIFMGVAEMEPALANLLYKFDWEMPNEMSKEDIDFATVPGLAVHKKNALLLAAYSSM</sequence>
<dbReference type="InterPro" id="IPR001128">
    <property type="entry name" value="Cyt_P450"/>
</dbReference>
<comment type="caution">
    <text evidence="14">The sequence shown here is derived from an EMBL/GenBank/DDBJ whole genome shotgun (WGS) entry which is preliminary data.</text>
</comment>
<evidence type="ECO:0000256" key="7">
    <source>
        <dbReference type="ARBA" id="ARBA00022989"/>
    </source>
</evidence>
<proteinExistence type="inferred from homology"/>
<dbReference type="AlphaFoldDB" id="A0A6A2X9D0"/>
<dbReference type="Pfam" id="PF00067">
    <property type="entry name" value="p450"/>
    <property type="match status" value="1"/>
</dbReference>
<evidence type="ECO:0000256" key="5">
    <source>
        <dbReference type="ARBA" id="ARBA00022692"/>
    </source>
</evidence>
<evidence type="ECO:0000313" key="14">
    <source>
        <dbReference type="EMBL" id="KAE8671882.1"/>
    </source>
</evidence>
<evidence type="ECO:0000256" key="1">
    <source>
        <dbReference type="ARBA" id="ARBA00001971"/>
    </source>
</evidence>
<keyword evidence="8 13" id="KW-0560">Oxidoreductase</keyword>
<dbReference type="Proteomes" id="UP000436088">
    <property type="component" value="Unassembled WGS sequence"/>
</dbReference>
<dbReference type="InterPro" id="IPR002403">
    <property type="entry name" value="Cyt_P450_E_grp-IV"/>
</dbReference>
<keyword evidence="15" id="KW-1185">Reference proteome</keyword>
<evidence type="ECO:0000256" key="2">
    <source>
        <dbReference type="ARBA" id="ARBA00004167"/>
    </source>
</evidence>
<keyword evidence="5" id="KW-0812">Transmembrane</keyword>
<keyword evidence="11" id="KW-0472">Membrane</keyword>
<comment type="cofactor">
    <cofactor evidence="1 12">
        <name>heme</name>
        <dbReference type="ChEBI" id="CHEBI:30413"/>
    </cofactor>
</comment>
<dbReference type="InterPro" id="IPR036396">
    <property type="entry name" value="Cyt_P450_sf"/>
</dbReference>
<accession>A0A6A2X9D0</accession>
<keyword evidence="4 12" id="KW-0349">Heme</keyword>
<dbReference type="PANTHER" id="PTHR47955:SF22">
    <property type="entry name" value="CYTOCHROME P450 83B1-LIKE"/>
    <property type="match status" value="1"/>
</dbReference>
<evidence type="ECO:0000256" key="4">
    <source>
        <dbReference type="ARBA" id="ARBA00022617"/>
    </source>
</evidence>
<keyword evidence="7" id="KW-1133">Transmembrane helix</keyword>
<dbReference type="SUPFAM" id="SSF48264">
    <property type="entry name" value="Cytochrome P450"/>
    <property type="match status" value="1"/>
</dbReference>
<feature type="binding site" description="axial binding residue" evidence="12">
    <location>
        <position position="233"/>
    </location>
    <ligand>
        <name>heme</name>
        <dbReference type="ChEBI" id="CHEBI:30413"/>
    </ligand>
    <ligandPart>
        <name>Fe</name>
        <dbReference type="ChEBI" id="CHEBI:18248"/>
    </ligandPart>
</feature>
<keyword evidence="9 12" id="KW-0408">Iron</keyword>
<comment type="subcellular location">
    <subcellularLocation>
        <location evidence="2">Membrane</location>
        <topology evidence="2">Single-pass membrane protein</topology>
    </subcellularLocation>
</comment>
<dbReference type="GO" id="GO:0020037">
    <property type="term" value="F:heme binding"/>
    <property type="evidence" value="ECO:0007669"/>
    <property type="project" value="InterPro"/>
</dbReference>
<dbReference type="GO" id="GO:0016705">
    <property type="term" value="F:oxidoreductase activity, acting on paired donors, with incorporation or reduction of molecular oxygen"/>
    <property type="evidence" value="ECO:0007669"/>
    <property type="project" value="InterPro"/>
</dbReference>
<keyword evidence="10 13" id="KW-0503">Monooxygenase</keyword>
<gene>
    <name evidence="14" type="ORF">F3Y22_tig00111881pilonHSYRG00114</name>
</gene>
<name>A0A6A2X9D0_HIBSY</name>
<dbReference type="GO" id="GO:0005506">
    <property type="term" value="F:iron ion binding"/>
    <property type="evidence" value="ECO:0007669"/>
    <property type="project" value="InterPro"/>
</dbReference>
<evidence type="ECO:0000256" key="6">
    <source>
        <dbReference type="ARBA" id="ARBA00022723"/>
    </source>
</evidence>
<dbReference type="PRINTS" id="PR00465">
    <property type="entry name" value="EP450IV"/>
</dbReference>
<dbReference type="GO" id="GO:0004497">
    <property type="term" value="F:monooxygenase activity"/>
    <property type="evidence" value="ECO:0007669"/>
    <property type="project" value="UniProtKB-KW"/>
</dbReference>
<dbReference type="GO" id="GO:0016020">
    <property type="term" value="C:membrane"/>
    <property type="evidence" value="ECO:0007669"/>
    <property type="project" value="UniProtKB-SubCell"/>
</dbReference>
<evidence type="ECO:0000256" key="12">
    <source>
        <dbReference type="PIRSR" id="PIRSR602403-1"/>
    </source>
</evidence>
<dbReference type="InterPro" id="IPR017972">
    <property type="entry name" value="Cyt_P450_CS"/>
</dbReference>